<dbReference type="PANTHER" id="PTHR10458:SF22">
    <property type="entry name" value="PEPTIDE DEFORMYLASE"/>
    <property type="match status" value="1"/>
</dbReference>
<dbReference type="SUPFAM" id="SSF56420">
    <property type="entry name" value="Peptide deformylase"/>
    <property type="match status" value="1"/>
</dbReference>
<dbReference type="InterPro" id="IPR036821">
    <property type="entry name" value="Peptide_deformylase_sf"/>
</dbReference>
<dbReference type="PIRSF" id="PIRSF004749">
    <property type="entry name" value="Pep_def"/>
    <property type="match status" value="1"/>
</dbReference>
<dbReference type="AlphaFoldDB" id="A0A160PLS9"/>
<gene>
    <name evidence="3" type="ORF">MPPM_4305</name>
</gene>
<proteinExistence type="inferred from homology"/>
<name>A0A160PLS9_9HYPH</name>
<feature type="active site" evidence="2">
    <location>
        <position position="159"/>
    </location>
</feature>
<dbReference type="InterPro" id="IPR023635">
    <property type="entry name" value="Peptide_deformylase"/>
</dbReference>
<dbReference type="Gene3D" id="3.90.45.10">
    <property type="entry name" value="Peptide deformylase"/>
    <property type="match status" value="1"/>
</dbReference>
<dbReference type="PRINTS" id="PR01576">
    <property type="entry name" value="PDEFORMYLASE"/>
</dbReference>
<protein>
    <recommendedName>
        <fullName evidence="2">Peptide deformylase-like</fullName>
    </recommendedName>
    <alternativeName>
        <fullName evidence="2">Polypeptide deformylase-like</fullName>
    </alternativeName>
</protein>
<dbReference type="HAMAP" id="MF_00163">
    <property type="entry name" value="Pep_deformylase"/>
    <property type="match status" value="1"/>
</dbReference>
<comment type="caution">
    <text evidence="2">Lacks conserved residue(s) required for the propagation of feature annotation.</text>
</comment>
<dbReference type="Proteomes" id="UP000218288">
    <property type="component" value="Chromosome"/>
</dbReference>
<evidence type="ECO:0000313" key="3">
    <source>
        <dbReference type="EMBL" id="BAU92910.1"/>
    </source>
</evidence>
<dbReference type="GO" id="GO:0042586">
    <property type="term" value="F:peptide deformylase activity"/>
    <property type="evidence" value="ECO:0007669"/>
    <property type="project" value="InterPro"/>
</dbReference>
<accession>A0A160PLS9</accession>
<organism evidence="3 4">
    <name type="scientific">Methylorubrum populi</name>
    <dbReference type="NCBI Taxonomy" id="223967"/>
    <lineage>
        <taxon>Bacteria</taxon>
        <taxon>Pseudomonadati</taxon>
        <taxon>Pseudomonadota</taxon>
        <taxon>Alphaproteobacteria</taxon>
        <taxon>Hyphomicrobiales</taxon>
        <taxon>Methylobacteriaceae</taxon>
        <taxon>Methylorubrum</taxon>
    </lineage>
</organism>
<comment type="similarity">
    <text evidence="1 2">Belongs to the polypeptide deformylase family.</text>
</comment>
<dbReference type="NCBIfam" id="NF009484">
    <property type="entry name" value="PRK12846.1-5"/>
    <property type="match status" value="1"/>
</dbReference>
<evidence type="ECO:0000256" key="1">
    <source>
        <dbReference type="ARBA" id="ARBA00010759"/>
    </source>
</evidence>
<sequence length="199" mass="21691">MSAPESSPGAGIVQPFLVQAPEPARMPVRPLILYPDARLHQAAGPIAAPDETVRALAADVLDTLGAVSAMGLTAIHIGQPERVVVIRLQPDEPHAVYVDPVVAWASPERALHPEGSVSMPGVVEPVERPARVRVRYRDLDGAEQEEEAEGLRAACLQHEIDQLDGIFWIDRLSRLRRDRVLKRYAKLRVQQARAGSSGS</sequence>
<dbReference type="Pfam" id="PF01327">
    <property type="entry name" value="Pep_deformylase"/>
    <property type="match status" value="1"/>
</dbReference>
<evidence type="ECO:0000256" key="2">
    <source>
        <dbReference type="HAMAP-Rule" id="MF_00163"/>
    </source>
</evidence>
<reference evidence="3 4" key="1">
    <citation type="journal article" date="2016" name="Genome Announc.">
        <title>Complete Genome Sequence of Methylobacterium populi P-1M, Isolated from Pink-Pigmented Household Biofilm.</title>
        <authorList>
            <person name="Morohoshi T."/>
            <person name="Ikeda T."/>
        </authorList>
    </citation>
    <scope>NUCLEOTIDE SEQUENCE [LARGE SCALE GENOMIC DNA]</scope>
    <source>
        <strain evidence="3 4">P-1M</strain>
    </source>
</reference>
<evidence type="ECO:0000313" key="4">
    <source>
        <dbReference type="Proteomes" id="UP000218288"/>
    </source>
</evidence>
<dbReference type="EMBL" id="AP014809">
    <property type="protein sequence ID" value="BAU92910.1"/>
    <property type="molecule type" value="Genomic_DNA"/>
</dbReference>
<dbReference type="PANTHER" id="PTHR10458">
    <property type="entry name" value="PEPTIDE DEFORMYLASE"/>
    <property type="match status" value="1"/>
</dbReference>
<dbReference type="CDD" id="cd00487">
    <property type="entry name" value="Pep_deformylase"/>
    <property type="match status" value="1"/>
</dbReference>